<keyword evidence="3" id="KW-1133">Transmembrane helix</keyword>
<sequence length="240" mass="25821">MINSDPQQTLKTQRLAGPAVPLAMLAVGLLVLVGIASAALFDNVATPLAVFLVISVFALRGVLLNYPHDTLGFCNVVTLIRAAMISVLCAAIIEPASESWWVFLIALAAFALDGLDGWLARRSGLSSAFGARFDMEIDALLGAVLALILLAGGRVGPEILILGFARYAFVAASILLPKLRRTLPENFRRKAICVIQIAALIVLLCPLTPPWLMYPVLLGASLLLLWSFAADTWFLLRRAE</sequence>
<reference evidence="5" key="1">
    <citation type="journal article" date="2013" name="Stand. Genomic Sci.">
        <title>Genome sequence of the Litoreibacter arenae type strain (DSM 19593(T)), a member of the Roseobacter clade isolated from sea sand.</title>
        <authorList>
            <person name="Riedel T."/>
            <person name="Fiebig A."/>
            <person name="Petersen J."/>
            <person name="Gronow S."/>
            <person name="Kyrpides N.C."/>
            <person name="Goker M."/>
            <person name="Klenk H.P."/>
        </authorList>
    </citation>
    <scope>NUCLEOTIDE SEQUENCE [LARGE SCALE GENOMIC DNA]</scope>
    <source>
        <strain evidence="5">DSM 19593</strain>
    </source>
</reference>
<dbReference type="Proteomes" id="UP000015351">
    <property type="component" value="Unassembled WGS sequence"/>
</dbReference>
<dbReference type="Gene3D" id="1.20.120.1760">
    <property type="match status" value="1"/>
</dbReference>
<feature type="transmembrane region" description="Helical" evidence="3">
    <location>
        <begin position="215"/>
        <end position="236"/>
    </location>
</feature>
<keyword evidence="3" id="KW-0472">Membrane</keyword>
<organism evidence="4 5">
    <name type="scientific">Litoreibacter arenae DSM 19593</name>
    <dbReference type="NCBI Taxonomy" id="1123360"/>
    <lineage>
        <taxon>Bacteria</taxon>
        <taxon>Pseudomonadati</taxon>
        <taxon>Pseudomonadota</taxon>
        <taxon>Alphaproteobacteria</taxon>
        <taxon>Rhodobacterales</taxon>
        <taxon>Roseobacteraceae</taxon>
        <taxon>Litoreibacter</taxon>
    </lineage>
</organism>
<dbReference type="HOGENOM" id="CLU_076605_0_0_5"/>
<evidence type="ECO:0000256" key="3">
    <source>
        <dbReference type="SAM" id="Phobius"/>
    </source>
</evidence>
<dbReference type="GO" id="GO:0008444">
    <property type="term" value="F:CDP-diacylglycerol-glycerol-3-phosphate 3-phosphatidyltransferase activity"/>
    <property type="evidence" value="ECO:0007669"/>
    <property type="project" value="UniProtKB-EC"/>
</dbReference>
<keyword evidence="5" id="KW-1185">Reference proteome</keyword>
<keyword evidence="3" id="KW-0812">Transmembrane</keyword>
<dbReference type="PATRIC" id="fig|1123360.3.peg.2778"/>
<dbReference type="InterPro" id="IPR000462">
    <property type="entry name" value="CDP-OH_P_trans"/>
</dbReference>
<dbReference type="Pfam" id="PF01066">
    <property type="entry name" value="CDP-OH_P_transf"/>
    <property type="match status" value="1"/>
</dbReference>
<feature type="transmembrane region" description="Helical" evidence="3">
    <location>
        <begin position="133"/>
        <end position="153"/>
    </location>
</feature>
<dbReference type="InterPro" id="IPR043130">
    <property type="entry name" value="CDP-OH_PTrfase_TM_dom"/>
</dbReference>
<dbReference type="EC" id="2.7.8.5" evidence="4"/>
<gene>
    <name evidence="4" type="ORF">thalar_02802</name>
</gene>
<accession>S9QBX6</accession>
<dbReference type="EMBL" id="AONI01000015">
    <property type="protein sequence ID" value="EPX77083.1"/>
    <property type="molecule type" value="Genomic_DNA"/>
</dbReference>
<dbReference type="eggNOG" id="COG0558">
    <property type="taxonomic scope" value="Bacteria"/>
</dbReference>
<feature type="transmembrane region" description="Helical" evidence="3">
    <location>
        <begin position="73"/>
        <end position="93"/>
    </location>
</feature>
<dbReference type="InterPro" id="IPR048254">
    <property type="entry name" value="CDP_ALCOHOL_P_TRANSF_CS"/>
</dbReference>
<dbReference type="GO" id="GO:0016020">
    <property type="term" value="C:membrane"/>
    <property type="evidence" value="ECO:0007669"/>
    <property type="project" value="InterPro"/>
</dbReference>
<keyword evidence="1 2" id="KW-0808">Transferase</keyword>
<feature type="transmembrane region" description="Helical" evidence="3">
    <location>
        <begin position="47"/>
        <end position="66"/>
    </location>
</feature>
<comment type="similarity">
    <text evidence="2">Belongs to the CDP-alcohol phosphatidyltransferase class-I family.</text>
</comment>
<proteinExistence type="inferred from homology"/>
<dbReference type="GO" id="GO:0008654">
    <property type="term" value="P:phospholipid biosynthetic process"/>
    <property type="evidence" value="ECO:0007669"/>
    <property type="project" value="InterPro"/>
</dbReference>
<evidence type="ECO:0000313" key="5">
    <source>
        <dbReference type="Proteomes" id="UP000015351"/>
    </source>
</evidence>
<feature type="transmembrane region" description="Helical" evidence="3">
    <location>
        <begin position="159"/>
        <end position="179"/>
    </location>
</feature>
<dbReference type="STRING" id="1123360.thalar_02802"/>
<feature type="transmembrane region" description="Helical" evidence="3">
    <location>
        <begin position="191"/>
        <end position="209"/>
    </location>
</feature>
<dbReference type="PROSITE" id="PS00379">
    <property type="entry name" value="CDP_ALCOHOL_P_TRANSF"/>
    <property type="match status" value="1"/>
</dbReference>
<evidence type="ECO:0000256" key="2">
    <source>
        <dbReference type="RuleBase" id="RU003750"/>
    </source>
</evidence>
<comment type="caution">
    <text evidence="4">The sequence shown here is derived from an EMBL/GenBank/DDBJ whole genome shotgun (WGS) entry which is preliminary data.</text>
</comment>
<feature type="transmembrane region" description="Helical" evidence="3">
    <location>
        <begin position="20"/>
        <end position="41"/>
    </location>
</feature>
<evidence type="ECO:0000256" key="1">
    <source>
        <dbReference type="ARBA" id="ARBA00022679"/>
    </source>
</evidence>
<name>S9QBX6_9RHOB</name>
<evidence type="ECO:0000313" key="4">
    <source>
        <dbReference type="EMBL" id="EPX77083.1"/>
    </source>
</evidence>
<protein>
    <submittedName>
        <fullName evidence="4">CDP-diacylglycerol--glycerol-3-phosphate 3-phosphatidyltransferase</fullName>
        <ecNumber evidence="4">2.7.8.5</ecNumber>
    </submittedName>
</protein>
<feature type="transmembrane region" description="Helical" evidence="3">
    <location>
        <begin position="99"/>
        <end position="121"/>
    </location>
</feature>
<dbReference type="RefSeq" id="WP_021102154.1">
    <property type="nucleotide sequence ID" value="NZ_KE557314.1"/>
</dbReference>
<dbReference type="AlphaFoldDB" id="S9QBX6"/>